<dbReference type="Pfam" id="PF00668">
    <property type="entry name" value="Condensation"/>
    <property type="match status" value="2"/>
</dbReference>
<dbReference type="Gene3D" id="3.40.50.720">
    <property type="entry name" value="NAD(P)-binding Rossmann-like Domain"/>
    <property type="match status" value="2"/>
</dbReference>
<dbReference type="InterPro" id="IPR018201">
    <property type="entry name" value="Ketoacyl_synth_AS"/>
</dbReference>
<keyword evidence="8" id="KW-1185">Reference proteome</keyword>
<dbReference type="Gene3D" id="3.40.50.12780">
    <property type="entry name" value="N-terminal domain of ligase-like"/>
    <property type="match status" value="2"/>
</dbReference>
<feature type="domain" description="Carrier" evidence="5">
    <location>
        <begin position="2568"/>
        <end position="2643"/>
    </location>
</feature>
<dbReference type="Gene3D" id="3.30.70.3290">
    <property type="match status" value="1"/>
</dbReference>
<dbReference type="InterPro" id="IPR057326">
    <property type="entry name" value="KR_dom"/>
</dbReference>
<evidence type="ECO:0000259" key="5">
    <source>
        <dbReference type="PROSITE" id="PS50075"/>
    </source>
</evidence>
<comment type="caution">
    <text evidence="7">The sequence shown here is derived from an EMBL/GenBank/DDBJ whole genome shotgun (WGS) entry which is preliminary data.</text>
</comment>
<evidence type="ECO:0000256" key="3">
    <source>
        <dbReference type="ARBA" id="ARBA00022553"/>
    </source>
</evidence>
<dbReference type="SMART" id="SM00822">
    <property type="entry name" value="PKS_KR"/>
    <property type="match status" value="1"/>
</dbReference>
<dbReference type="SUPFAM" id="SSF51735">
    <property type="entry name" value="NAD(P)-binding Rossmann-fold domains"/>
    <property type="match status" value="3"/>
</dbReference>
<dbReference type="InterPro" id="IPR001242">
    <property type="entry name" value="Condensation_dom"/>
</dbReference>
<dbReference type="PANTHER" id="PTHR45527">
    <property type="entry name" value="NONRIBOSOMAL PEPTIDE SYNTHETASE"/>
    <property type="match status" value="1"/>
</dbReference>
<dbReference type="GO" id="GO:0006633">
    <property type="term" value="P:fatty acid biosynthetic process"/>
    <property type="evidence" value="ECO:0007669"/>
    <property type="project" value="InterPro"/>
</dbReference>
<dbReference type="EMBL" id="BOPH01000050">
    <property type="protein sequence ID" value="GIJ68857.1"/>
    <property type="molecule type" value="Genomic_DNA"/>
</dbReference>
<dbReference type="SUPFAM" id="SSF47336">
    <property type="entry name" value="ACP-like"/>
    <property type="match status" value="3"/>
</dbReference>
<protein>
    <recommendedName>
        <fullName evidence="9">Amino acid adenylation domain protein</fullName>
    </recommendedName>
</protein>
<dbReference type="SUPFAM" id="SSF53901">
    <property type="entry name" value="Thiolase-like"/>
    <property type="match status" value="1"/>
</dbReference>
<dbReference type="InterPro" id="IPR025110">
    <property type="entry name" value="AMP-bd_C"/>
</dbReference>
<dbReference type="InterPro" id="IPR016039">
    <property type="entry name" value="Thiolase-like"/>
</dbReference>
<dbReference type="InterPro" id="IPR014031">
    <property type="entry name" value="Ketoacyl_synth_C"/>
</dbReference>
<sequence length="3403" mass="354697">MTLVDVLLRAADEAPDQVVVHVHADGTETTVTHRQLRDDALRVAAGLSAVPRGMPVILRLDRSADFQAAFWGAVCAGLVPVPLAPGATHVAAALDHPPVVTAADLPALRRNGSTGVRRRAADDLAFLQYSSGSTGDPRGVEVTHANIVANLSQSVAAGGFRSSDVIVTWLPYHHDMGLIGSHLVPLSVHMRQVVLSPVTFAKRPVRWLETATRHRATVLPAVNFALALVVRRVPDWDAFDLSPVRLCAVGAEPIAPAVWRSFLEKAAAAGLNPAAVQPVYGLAEATLGVCAPPLGEAAVPVVLDRAALAEGRAEPASSGVGAEFMDVGHPVPGCTVRIVDDARAALPDDRVGHIEVRGPNVARGYHRDPDATARSFVDGWLRTGDLGFLRRGRLCVTGRAKDVVFVNGATLHASDLEAVAAATPGMPAGTCAVVGTPDPATGADRVVVFVPRHSPVARVAGRIAAATGHSDVHVVPLATLPRTTSGKVRRALLRARFEAGEFPAKPDAESTVRRAWGRALRRDPATLDAHDRFLEIGGTSLTAMQVLADLEDAYGVELDPLVLRDHATIAQLAGYLDGHRPTPARPTTGAAPATGTVAVIGMACRFPGADTPERFWDALLAGYDAVADSTRWAGSGSFLDDPAAFDAAFFGLDADEAGHTDPQTRILLEVAHEALERAGYAGHRRRGVRVGVFAAAGESGYADLQRRAGVSPRAGLIGGLRTLVAARVAHALDLDGPALVVDTACSSALVALHLARLSIAAGECDLAVVGGVNLNLTSDAHRALDDARAVSKTGRCRVFSADADGIVPGEGAAALVLAGAEAARRRGDPVLALVRGSAVNNDGRSLSVLTPNPPRQQEVIARAYRESGVDPARVSYVEAHGTGTVLGDPIEVRSLARALPPRRDGRPRWLGSVKANLGHLLNAAGMPALVKVVLALGHRRLPPSPHHDPVSTRLGLAGAGLAVVAGPVEWTADGPLVAGVNGFGFGGTNAHVILEEPPTAPVSARRPGPHLLTLSAGSPRALDEAVAALRAHATARPDLGAGDLCASAGSARDHGRHRVSVVVDGDSAADVAAALATATPVTAAGSARLAFVLPPTGGVGAALARRLMAAGIRPDTVVRAGSAVDGSAVVVAFAGAAPGAAVPGDGPRAAVPGAHVVPADADGRALLALAGRLWEVGVPLDRTALDAGSTRVPVPTYPFQRQRYWVDPPPALHRLDWRPAPLAAGEPRPVLVHRVGPSSTVDSVGSLDAEVRAAVAAVRGLLDRRTGAVLVVTEDVYATGAPGETVRPAQAVAVGLALALPAEVPGLGVRVVDLSTVDGADRHAAALERESTAPPAPGAAEVVAWRGGERLTRVAVPVDGAGTGPVGGAYLVTGGTGGLGTALARDLAASGRPTVVLVARGATPPADLLAELRSLGARAHYIPCDVGDPASVEALAAAVDALAPTLDAVFHAAGVLRPGSLAAQSDDDLAAVLAPKVRGTHLLADALRPRRFVSVSSVVTRRPGLTGALAGYAAANHFLAASGAGRDGAVTVHLPLVADTGMATPALTAALAAKGVPVVDRATAVRALRAALTVDGAHELTTVAEEPPPEPGPPPPAGLKELLEHHVGRELRTDESLLRQGIDSLTAVDLVKKLEQRLNRDLPTTLLFEYDTIDALAGFLGEGTALTPVQRAFHTAARMYPDVPAYGYVRQTLDGPLDAARVGRAFAVLAARHPMLRMRLVGPGPRQVIAPPATVDVAPPWFSEVSLRTTPEQLDEDLCNRPIDLFHEAPLRAVLARESSGLSHLVIVGHHAAVDGYSLHLLCQELWSIYRDGAGPVAQTPFSGLPVTPASTVDTAYWRRALATYPAGLALPYDGDPSAAPAPPLVTHRVATDAAALREAAADAGVSLFHLVLASYLRCLATWTGQERVAVTVARAGRDARVPGIGALIGPLADVLPVAVEVGPADDVRAVAARVRAAWLESERHASVSGVDIGRLAPAGGAGLRTAGFSFARFPVTVDTAGLPPVTATAAGTGSAATRLSLLAWELDGSLHLSWTFPLALFRRETVARLATEHLATLTAAAGEHPATLTAAAGERRAGIVRRVLDRCATTPDAVAVDPMTGPPLTYRDLDRESGRLAAALAARSAGARVGLLTRPGVDTVVGVLGVLRSGAAYVPVDATHPPGRLRDQLDRAGVRLVVCHAATADAAAAIGLERLDLSETGAATSTVDAEPGDLAYVMFTSGSTGRPKAVPVTHTALATYLDWAVDTFGYGPDDRMLQVAPSCFDASVRQILAPLLAGATVVPVDRDLLRDPDALLRLLERGRITVWSSVPSLWERLLAAAERRADRPDLSALRWVHVGGEPLAVGAVRRWFDLFGAGAPVTNLYGPTETTINATYHVVARRPADDDRSVPIGRPAAGALLRVVDDDGRPADEGELLIGGPGVSPGYLDDPERTAAAFRWRDGRRWYVSGDVVRRRPDGVLEFIGRRDDQVKVRGHRVEPGETEAVLRGHPDVEHAAVLPDGTRLVAYAQPRAGTDPDLRAYLRERLPEYLVPARIHVLSAMPMTSAGKVDRGRLVGTDDADATGGPPRGVTEKAVAAAWSRLLGADLVGREDDFFTLGGDSILALDLFAHLADEFPGLPRPTAIYRHRTVRALAAAIDAARGGPEPEPRVPDRADTPFPLTASQRGFLLAEALDPAGNHGWLARIRLRGPLDRDRFQRAVDALVERHGMLRTVFPAGARPPVQQELPPALRLPVGFHTSDVDGVVAAERVRRFEPWAWPLIRLRLVRVGPEEHVLVVHAHHLIGDGYSAALLGRELLDRYRDPDHRPPPPRSTFRDFVAVAGTGPTLRPRAVRAPGGGAVREHTGVAESRVDGRTVAGLRRLAAAHGASVHGAVLTAYVRALRRHTGRADPAVGVATTGRDHPLPDLTRLFGPCVTAVVVRPVPATGFVADLRAVAAALETAHDSTAGGEVDAFLTYLDFTSLTRPTGPGELTAEWEPGTELDPPAAGAEVVLAARPTDDGLLFTVRAALPPDRARALADAVRDELTDAIRHELTDAVKGRARRRSWAGTLDAALIGYLPSPAHLAAMAGLPTNAVPRDRVRAALFPGGAPRLLEVAETALGRSGYVCLPRFADELSTVDGLAAEVTRAVGEAHRFGARGVSLAGMLPSLTGYGFALGDDDTVTTGHAATAVAVAGTVAAALSATGRAPGTIAFLGVGSIGRAALNLVLARLPERPDRVLLCDLPATVPVLQELRRTLMDAGHRVSIGDWSDADLIVAATSASTAPLRAEDLRPGTIVVDDSFPPAIDPVAALDRMRLKRDVLVVGGGLLAVGAVDRVTAPDLPPDVIERYAAQPRVPGTLASCQVESLARAADPGLPRVRGLVEPEVAAAYASALDRLGVGTAPPHLMHHVIDPATLRLP</sequence>
<dbReference type="InterPro" id="IPR032821">
    <property type="entry name" value="PKS_assoc"/>
</dbReference>
<dbReference type="Pfam" id="PF00550">
    <property type="entry name" value="PP-binding"/>
    <property type="match status" value="3"/>
</dbReference>
<proteinExistence type="predicted"/>
<reference evidence="7" key="1">
    <citation type="submission" date="2021-01" db="EMBL/GenBank/DDBJ databases">
        <title>Whole genome shotgun sequence of Virgisporangium ochraceum NBRC 16418.</title>
        <authorList>
            <person name="Komaki H."/>
            <person name="Tamura T."/>
        </authorList>
    </citation>
    <scope>NUCLEOTIDE SEQUENCE</scope>
    <source>
        <strain evidence="7">NBRC 16418</strain>
    </source>
</reference>
<dbReference type="PROSITE" id="PS00606">
    <property type="entry name" value="KS3_1"/>
    <property type="match status" value="1"/>
</dbReference>
<dbReference type="CDD" id="cd05930">
    <property type="entry name" value="A_NRPS"/>
    <property type="match status" value="1"/>
</dbReference>
<dbReference type="Gene3D" id="3.30.300.30">
    <property type="match status" value="2"/>
</dbReference>
<dbReference type="InterPro" id="IPR000873">
    <property type="entry name" value="AMP-dep_synth/lig_dom"/>
</dbReference>
<comment type="cofactor">
    <cofactor evidence="1">
        <name>pantetheine 4'-phosphate</name>
        <dbReference type="ChEBI" id="CHEBI:47942"/>
    </cofactor>
</comment>
<dbReference type="GO" id="GO:0004315">
    <property type="term" value="F:3-oxoacyl-[acyl-carrier-protein] synthase activity"/>
    <property type="evidence" value="ECO:0007669"/>
    <property type="project" value="InterPro"/>
</dbReference>
<evidence type="ECO:0000259" key="6">
    <source>
        <dbReference type="PROSITE" id="PS52004"/>
    </source>
</evidence>
<dbReference type="Gene3D" id="3.30.559.30">
    <property type="entry name" value="Nonribosomal peptide synthetase, condensation domain"/>
    <property type="match status" value="2"/>
</dbReference>
<gene>
    <name evidence="7" type="ORF">Voc01_037740</name>
</gene>
<dbReference type="GO" id="GO:0044550">
    <property type="term" value="P:secondary metabolite biosynthetic process"/>
    <property type="evidence" value="ECO:0007669"/>
    <property type="project" value="TreeGrafter"/>
</dbReference>
<feature type="domain" description="Carrier" evidence="5">
    <location>
        <begin position="1589"/>
        <end position="1664"/>
    </location>
</feature>
<dbReference type="Gene3D" id="3.30.559.10">
    <property type="entry name" value="Chloramphenicol acetyltransferase-like domain"/>
    <property type="match status" value="2"/>
</dbReference>
<evidence type="ECO:0000256" key="2">
    <source>
        <dbReference type="ARBA" id="ARBA00022450"/>
    </source>
</evidence>
<keyword evidence="4" id="KW-0808">Transferase</keyword>
<dbReference type="InterPro" id="IPR020841">
    <property type="entry name" value="PKS_Beta-ketoAc_synthase_dom"/>
</dbReference>
<dbReference type="Pfam" id="PF13193">
    <property type="entry name" value="AMP-binding_C"/>
    <property type="match status" value="1"/>
</dbReference>
<dbReference type="Pfam" id="PF16197">
    <property type="entry name" value="KAsynt_C_assoc"/>
    <property type="match status" value="1"/>
</dbReference>
<dbReference type="PANTHER" id="PTHR45527:SF1">
    <property type="entry name" value="FATTY ACID SYNTHASE"/>
    <property type="match status" value="1"/>
</dbReference>
<feature type="domain" description="Carrier" evidence="5">
    <location>
        <begin position="503"/>
        <end position="580"/>
    </location>
</feature>
<dbReference type="InterPro" id="IPR010071">
    <property type="entry name" value="AA_adenyl_dom"/>
</dbReference>
<dbReference type="PROSITE" id="PS50075">
    <property type="entry name" value="CARRIER"/>
    <property type="match status" value="3"/>
</dbReference>
<dbReference type="PROSITE" id="PS00455">
    <property type="entry name" value="AMP_BINDING"/>
    <property type="match status" value="2"/>
</dbReference>
<dbReference type="Pfam" id="PF00109">
    <property type="entry name" value="ketoacyl-synt"/>
    <property type="match status" value="1"/>
</dbReference>
<evidence type="ECO:0000313" key="7">
    <source>
        <dbReference type="EMBL" id="GIJ68857.1"/>
    </source>
</evidence>
<dbReference type="Pfam" id="PF02801">
    <property type="entry name" value="Ketoacyl-synt_C"/>
    <property type="match status" value="1"/>
</dbReference>
<dbReference type="InterPro" id="IPR045851">
    <property type="entry name" value="AMP-bd_C_sf"/>
</dbReference>
<evidence type="ECO:0008006" key="9">
    <source>
        <dbReference type="Google" id="ProtNLM"/>
    </source>
</evidence>
<dbReference type="SMART" id="SM00825">
    <property type="entry name" value="PKS_KS"/>
    <property type="match status" value="1"/>
</dbReference>
<dbReference type="SMART" id="SM01294">
    <property type="entry name" value="PKS_PP_betabranch"/>
    <property type="match status" value="1"/>
</dbReference>
<dbReference type="Pfam" id="PF00501">
    <property type="entry name" value="AMP-binding"/>
    <property type="match status" value="3"/>
</dbReference>
<dbReference type="Pfam" id="PF08659">
    <property type="entry name" value="KR"/>
    <property type="match status" value="1"/>
</dbReference>
<dbReference type="RefSeq" id="WP_203928799.1">
    <property type="nucleotide sequence ID" value="NZ_BOPH01000050.1"/>
</dbReference>
<evidence type="ECO:0000313" key="8">
    <source>
        <dbReference type="Proteomes" id="UP000635606"/>
    </source>
</evidence>
<dbReference type="InterPro" id="IPR013968">
    <property type="entry name" value="PKS_KR"/>
</dbReference>
<dbReference type="SUPFAM" id="SSF56801">
    <property type="entry name" value="Acetyl-CoA synthetase-like"/>
    <property type="match status" value="2"/>
</dbReference>
<feature type="domain" description="Ketosynthase family 3 (KS3)" evidence="6">
    <location>
        <begin position="594"/>
        <end position="996"/>
    </location>
</feature>
<dbReference type="NCBIfam" id="TIGR01733">
    <property type="entry name" value="AA-adenyl-dom"/>
    <property type="match status" value="1"/>
</dbReference>
<dbReference type="InterPro" id="IPR023213">
    <property type="entry name" value="CAT-like_dom_sf"/>
</dbReference>
<dbReference type="GO" id="GO:0031177">
    <property type="term" value="F:phosphopantetheine binding"/>
    <property type="evidence" value="ECO:0007669"/>
    <property type="project" value="InterPro"/>
</dbReference>
<evidence type="ECO:0000256" key="1">
    <source>
        <dbReference type="ARBA" id="ARBA00001957"/>
    </source>
</evidence>
<accession>A0A8J3ZTS5</accession>
<organism evidence="7 8">
    <name type="scientific">Virgisporangium ochraceum</name>
    <dbReference type="NCBI Taxonomy" id="65505"/>
    <lineage>
        <taxon>Bacteria</taxon>
        <taxon>Bacillati</taxon>
        <taxon>Actinomycetota</taxon>
        <taxon>Actinomycetes</taxon>
        <taxon>Micromonosporales</taxon>
        <taxon>Micromonosporaceae</taxon>
        <taxon>Virgisporangium</taxon>
    </lineage>
</organism>
<dbReference type="InterPro" id="IPR036736">
    <property type="entry name" value="ACP-like_sf"/>
</dbReference>
<keyword evidence="3" id="KW-0597">Phosphoprotein</keyword>
<dbReference type="Proteomes" id="UP000635606">
    <property type="component" value="Unassembled WGS sequence"/>
</dbReference>
<dbReference type="Gene3D" id="3.40.47.10">
    <property type="match status" value="1"/>
</dbReference>
<dbReference type="SUPFAM" id="SSF52777">
    <property type="entry name" value="CoA-dependent acyltransferases"/>
    <property type="match status" value="4"/>
</dbReference>
<dbReference type="InterPro" id="IPR020845">
    <property type="entry name" value="AMP-binding_CS"/>
</dbReference>
<dbReference type="Gene3D" id="1.10.1200.10">
    <property type="entry name" value="ACP-like"/>
    <property type="match status" value="3"/>
</dbReference>
<dbReference type="GO" id="GO:0043041">
    <property type="term" value="P:amino acid activation for nonribosomal peptide biosynthetic process"/>
    <property type="evidence" value="ECO:0007669"/>
    <property type="project" value="TreeGrafter"/>
</dbReference>
<dbReference type="InterPro" id="IPR014030">
    <property type="entry name" value="Ketoacyl_synth_N"/>
</dbReference>
<dbReference type="InterPro" id="IPR020806">
    <property type="entry name" value="PKS_PP-bd"/>
</dbReference>
<dbReference type="InterPro" id="IPR036291">
    <property type="entry name" value="NAD(P)-bd_dom_sf"/>
</dbReference>
<dbReference type="InterPro" id="IPR042099">
    <property type="entry name" value="ANL_N_sf"/>
</dbReference>
<dbReference type="SMART" id="SM00823">
    <property type="entry name" value="PKS_PP"/>
    <property type="match status" value="3"/>
</dbReference>
<dbReference type="PROSITE" id="PS52004">
    <property type="entry name" value="KS3_2"/>
    <property type="match status" value="1"/>
</dbReference>
<keyword evidence="2" id="KW-0596">Phosphopantetheine</keyword>
<dbReference type="InterPro" id="IPR009081">
    <property type="entry name" value="PP-bd_ACP"/>
</dbReference>
<dbReference type="CDD" id="cd00833">
    <property type="entry name" value="PKS"/>
    <property type="match status" value="1"/>
</dbReference>
<evidence type="ECO:0000256" key="4">
    <source>
        <dbReference type="ARBA" id="ARBA00022679"/>
    </source>
</evidence>
<dbReference type="GO" id="GO:0005737">
    <property type="term" value="C:cytoplasm"/>
    <property type="evidence" value="ECO:0007669"/>
    <property type="project" value="TreeGrafter"/>
</dbReference>
<name>A0A8J3ZTS5_9ACTN</name>